<comment type="caution">
    <text evidence="2">The sequence shown here is derived from an EMBL/GenBank/DDBJ whole genome shotgun (WGS) entry which is preliminary data.</text>
</comment>
<proteinExistence type="predicted"/>
<feature type="compositionally biased region" description="Basic and acidic residues" evidence="1">
    <location>
        <begin position="121"/>
        <end position="132"/>
    </location>
</feature>
<sequence length="169" mass="18811">MKTVHQVVIGLLRLGHITHFMHLRRPGRCRIVSVAQDRQLLQPFSPPILSSDLGKSRTDFLSNCIRPRTCPHDDPRSGSAARCTSAPLHDGCHRATHAPHLAITPKLLAPVLQQHFHCVDHRPTPRKTESNTKKPLPNTNPTQIIPFKINTLINFELSVLGLLGFSVLA</sequence>
<evidence type="ECO:0000256" key="1">
    <source>
        <dbReference type="SAM" id="MobiDB-lite"/>
    </source>
</evidence>
<accession>A0A6L5C7R8</accession>
<dbReference type="AlphaFoldDB" id="A0A6L5C7R8"/>
<protein>
    <submittedName>
        <fullName evidence="2">Uncharacterized protein</fullName>
    </submittedName>
</protein>
<reference evidence="2 3" key="1">
    <citation type="submission" date="2019-12" db="EMBL/GenBank/DDBJ databases">
        <title>Endophytic bacteria associated with Panax ginseng seedlings.</title>
        <authorList>
            <person name="Park J.M."/>
            <person name="Shin R."/>
            <person name="Jo S.H."/>
        </authorList>
    </citation>
    <scope>NUCLEOTIDE SEQUENCE [LARGE SCALE GENOMIC DNA]</scope>
    <source>
        <strain evidence="2 3">PgKB32</strain>
    </source>
</reference>
<dbReference type="Proteomes" id="UP000475265">
    <property type="component" value="Unassembled WGS sequence"/>
</dbReference>
<evidence type="ECO:0000313" key="3">
    <source>
        <dbReference type="Proteomes" id="UP000475265"/>
    </source>
</evidence>
<evidence type="ECO:0000313" key="2">
    <source>
        <dbReference type="EMBL" id="KAF2395417.1"/>
    </source>
</evidence>
<organism evidence="2 3">
    <name type="scientific">Pseudomonas frederiksbergensis</name>
    <dbReference type="NCBI Taxonomy" id="104087"/>
    <lineage>
        <taxon>Bacteria</taxon>
        <taxon>Pseudomonadati</taxon>
        <taxon>Pseudomonadota</taxon>
        <taxon>Gammaproteobacteria</taxon>
        <taxon>Pseudomonadales</taxon>
        <taxon>Pseudomonadaceae</taxon>
        <taxon>Pseudomonas</taxon>
    </lineage>
</organism>
<gene>
    <name evidence="2" type="ORF">FX983_03402</name>
</gene>
<feature type="region of interest" description="Disordered" evidence="1">
    <location>
        <begin position="121"/>
        <end position="141"/>
    </location>
</feature>
<dbReference type="EMBL" id="JAAAXX010000001">
    <property type="protein sequence ID" value="KAF2395417.1"/>
    <property type="molecule type" value="Genomic_DNA"/>
</dbReference>
<name>A0A6L5C7R8_9PSED</name>